<proteinExistence type="predicted"/>
<dbReference type="EMBL" id="BRXU01000063">
    <property type="protein sequence ID" value="GLC62319.1"/>
    <property type="molecule type" value="Genomic_DNA"/>
</dbReference>
<dbReference type="InterPro" id="IPR012495">
    <property type="entry name" value="TadE-like_dom"/>
</dbReference>
<keyword evidence="1" id="KW-0472">Membrane</keyword>
<sequence>MRSERGAAAVEFALVVPILLVLLLGIIEFGRAYNVQISLTHAARETARTMAIDNVWGDAVSRGRTAAPSVALATGDFVSAPAACIPGRQISVTVTHELETLTGITDGLTLTGKAAMRCGG</sequence>
<evidence type="ECO:0000259" key="2">
    <source>
        <dbReference type="Pfam" id="PF07811"/>
    </source>
</evidence>
<reference evidence="3 4" key="1">
    <citation type="journal article" date="2023" name="Commun. Biol.">
        <title>Reorganization of the ancestral sex-determining regions during the evolution of trioecy in Pleodorina starrii.</title>
        <authorList>
            <person name="Takahashi K."/>
            <person name="Suzuki S."/>
            <person name="Kawai-Toyooka H."/>
            <person name="Yamamoto K."/>
            <person name="Hamaji T."/>
            <person name="Ootsuki R."/>
            <person name="Yamaguchi H."/>
            <person name="Kawachi M."/>
            <person name="Higashiyama T."/>
            <person name="Nozaki H."/>
        </authorList>
    </citation>
    <scope>NUCLEOTIDE SEQUENCE [LARGE SCALE GENOMIC DNA]</scope>
    <source>
        <strain evidence="3 4">NIES-4479</strain>
    </source>
</reference>
<protein>
    <recommendedName>
        <fullName evidence="2">TadE-like domain-containing protein</fullName>
    </recommendedName>
</protein>
<dbReference type="Pfam" id="PF07811">
    <property type="entry name" value="TadE"/>
    <property type="match status" value="1"/>
</dbReference>
<accession>A0A9W6C1M4</accession>
<dbReference type="Proteomes" id="UP001165080">
    <property type="component" value="Unassembled WGS sequence"/>
</dbReference>
<comment type="caution">
    <text evidence="3">The sequence shown here is derived from an EMBL/GenBank/DDBJ whole genome shotgun (WGS) entry which is preliminary data.</text>
</comment>
<organism evidence="3 4">
    <name type="scientific">Pleodorina starrii</name>
    <dbReference type="NCBI Taxonomy" id="330485"/>
    <lineage>
        <taxon>Eukaryota</taxon>
        <taxon>Viridiplantae</taxon>
        <taxon>Chlorophyta</taxon>
        <taxon>core chlorophytes</taxon>
        <taxon>Chlorophyceae</taxon>
        <taxon>CS clade</taxon>
        <taxon>Chlamydomonadales</taxon>
        <taxon>Volvocaceae</taxon>
        <taxon>Pleodorina</taxon>
    </lineage>
</organism>
<name>A0A9W6C1M4_9CHLO</name>
<evidence type="ECO:0000313" key="4">
    <source>
        <dbReference type="Proteomes" id="UP001165080"/>
    </source>
</evidence>
<gene>
    <name evidence="3" type="primary">PLESTB003294</name>
    <name evidence="3" type="ORF">PLESTB_001870100</name>
</gene>
<keyword evidence="4" id="KW-1185">Reference proteome</keyword>
<keyword evidence="1" id="KW-1133">Transmembrane helix</keyword>
<keyword evidence="1" id="KW-0812">Transmembrane</keyword>
<evidence type="ECO:0000256" key="1">
    <source>
        <dbReference type="SAM" id="Phobius"/>
    </source>
</evidence>
<dbReference type="AlphaFoldDB" id="A0A9W6C1M4"/>
<evidence type="ECO:0000313" key="3">
    <source>
        <dbReference type="EMBL" id="GLC62319.1"/>
    </source>
</evidence>
<feature type="domain" description="TadE-like" evidence="2">
    <location>
        <begin position="6"/>
        <end position="48"/>
    </location>
</feature>
<feature type="transmembrane region" description="Helical" evidence="1">
    <location>
        <begin position="6"/>
        <end position="27"/>
    </location>
</feature>